<reference evidence="3 4" key="1">
    <citation type="submission" date="2016-11" db="EMBL/GenBank/DDBJ databases">
        <authorList>
            <person name="Jaros S."/>
            <person name="Januszkiewicz K."/>
            <person name="Wedrychowicz H."/>
        </authorList>
    </citation>
    <scope>NUCLEOTIDE SEQUENCE [LARGE SCALE GENOMIC DNA]</scope>
    <source>
        <strain evidence="3 4">GAS86</strain>
    </source>
</reference>
<gene>
    <name evidence="3" type="ORF">SAMN05444168_6596</name>
</gene>
<evidence type="ECO:0000313" key="3">
    <source>
        <dbReference type="EMBL" id="SIO53588.1"/>
    </source>
</evidence>
<dbReference type="OrthoDB" id="5568005at2"/>
<dbReference type="EMBL" id="FSRM01000002">
    <property type="protein sequence ID" value="SIO53588.1"/>
    <property type="molecule type" value="Genomic_DNA"/>
</dbReference>
<evidence type="ECO:0000256" key="1">
    <source>
        <dbReference type="SAM" id="MobiDB-lite"/>
    </source>
</evidence>
<name>A0A1N6KAL1_9BURK</name>
<evidence type="ECO:0000256" key="2">
    <source>
        <dbReference type="SAM" id="SignalP"/>
    </source>
</evidence>
<dbReference type="Proteomes" id="UP000184693">
    <property type="component" value="Unassembled WGS sequence"/>
</dbReference>
<evidence type="ECO:0000313" key="4">
    <source>
        <dbReference type="Proteomes" id="UP000184693"/>
    </source>
</evidence>
<proteinExistence type="predicted"/>
<protein>
    <recommendedName>
        <fullName evidence="5">Carboxypeptidase regulatory-like domain-containing protein</fullName>
    </recommendedName>
</protein>
<feature type="signal peptide" evidence="2">
    <location>
        <begin position="1"/>
        <end position="29"/>
    </location>
</feature>
<sequence length="320" mass="33755">MSTTFSGLSKTLRWTLMCGAAVLAFGTHAQRLLAQPSAVPSELLSDDERVAFCTQMRRASTPQERSAVTASMRDTLTPRAKGQGVALPSWLIEGRPASEGGSIPGLSCEPGTPRPRVQAAAPAPAPVPAPATAREVPERKAPLPRELATREPVPHVPAPTTQEPATRPMPVREQTVANVPGVPARPTLPDDDAPVRNAVPSDIPVAHDDHGVAYVTGGVGQDEVAAFRGLASGYNMRATFTTGSGEYLSGVAVQVARSDGTVVFNATSDGPYLYARLPQGHYRLVASLDGAQRSRDLYVPARGGVKLNLVWPLLHSNSVN</sequence>
<accession>A0A1N6KAL1</accession>
<feature type="compositionally biased region" description="Basic and acidic residues" evidence="1">
    <location>
        <begin position="135"/>
        <end position="153"/>
    </location>
</feature>
<feature type="region of interest" description="Disordered" evidence="1">
    <location>
        <begin position="96"/>
        <end position="166"/>
    </location>
</feature>
<dbReference type="AlphaFoldDB" id="A0A1N6KAL1"/>
<organism evidence="3 4">
    <name type="scientific">Paraburkholderia phenazinium</name>
    <dbReference type="NCBI Taxonomy" id="60549"/>
    <lineage>
        <taxon>Bacteria</taxon>
        <taxon>Pseudomonadati</taxon>
        <taxon>Pseudomonadota</taxon>
        <taxon>Betaproteobacteria</taxon>
        <taxon>Burkholderiales</taxon>
        <taxon>Burkholderiaceae</taxon>
        <taxon>Paraburkholderia</taxon>
    </lineage>
</organism>
<dbReference type="RefSeq" id="WP_074268397.1">
    <property type="nucleotide sequence ID" value="NZ_FSRM01000002.1"/>
</dbReference>
<keyword evidence="2" id="KW-0732">Signal</keyword>
<feature type="chain" id="PRO_5013133961" description="Carboxypeptidase regulatory-like domain-containing protein" evidence="2">
    <location>
        <begin position="30"/>
        <end position="320"/>
    </location>
</feature>
<evidence type="ECO:0008006" key="5">
    <source>
        <dbReference type="Google" id="ProtNLM"/>
    </source>
</evidence>